<proteinExistence type="predicted"/>
<evidence type="ECO:0000313" key="6">
    <source>
        <dbReference type="EMBL" id="GGF87420.1"/>
    </source>
</evidence>
<dbReference type="GO" id="GO:0006285">
    <property type="term" value="P:base-excision repair, AP site formation"/>
    <property type="evidence" value="ECO:0007669"/>
    <property type="project" value="TreeGrafter"/>
</dbReference>
<keyword evidence="6" id="KW-0378">Hydrolase</keyword>
<dbReference type="Proteomes" id="UP000606044">
    <property type="component" value="Unassembled WGS sequence"/>
</dbReference>
<dbReference type="PANTHER" id="PTHR43003">
    <property type="entry name" value="DNA-3-METHYLADENINE GLYCOSYLASE"/>
    <property type="match status" value="1"/>
</dbReference>
<dbReference type="AlphaFoldDB" id="A0A917CFR0"/>
<evidence type="ECO:0000256" key="2">
    <source>
        <dbReference type="ARBA" id="ARBA00012000"/>
    </source>
</evidence>
<protein>
    <recommendedName>
        <fullName evidence="2">DNA-3-methyladenine glycosylase II</fullName>
        <ecNumber evidence="2">3.2.2.21</ecNumber>
    </recommendedName>
</protein>
<dbReference type="Gene3D" id="1.10.1670.40">
    <property type="match status" value="1"/>
</dbReference>
<dbReference type="EC" id="3.2.2.21" evidence="2"/>
<dbReference type="SMART" id="SM00478">
    <property type="entry name" value="ENDO3c"/>
    <property type="match status" value="1"/>
</dbReference>
<evidence type="ECO:0000256" key="4">
    <source>
        <dbReference type="ARBA" id="ARBA00023204"/>
    </source>
</evidence>
<comment type="caution">
    <text evidence="6">The sequence shown here is derived from an EMBL/GenBank/DDBJ whole genome shotgun (WGS) entry which is preliminary data.</text>
</comment>
<evidence type="ECO:0000313" key="7">
    <source>
        <dbReference type="Proteomes" id="UP000606044"/>
    </source>
</evidence>
<dbReference type="Gene3D" id="1.10.340.30">
    <property type="entry name" value="Hypothetical protein, domain 2"/>
    <property type="match status" value="1"/>
</dbReference>
<dbReference type="CDD" id="cd00056">
    <property type="entry name" value="ENDO3c"/>
    <property type="match status" value="1"/>
</dbReference>
<keyword evidence="3" id="KW-0227">DNA damage</keyword>
<evidence type="ECO:0000256" key="3">
    <source>
        <dbReference type="ARBA" id="ARBA00022763"/>
    </source>
</evidence>
<sequence>MSGQLPTGEVQLADQETFEQALDALLALDPRLVPLVAEAGRPTLRRREPDFAGLTAVVVAQQLSVAAARAISARLHTALGGAPTVDSLLAATPEALRAAGLSAPKIRTLTGIARALEAGEVDLAHVTDMEADAAAAYLTRLPGIGLWTADIYLLFCLGRSDAFPHGDLALQVAAGDAFGLPGRATAMGLAAIAEDWRPYRGVAAQVLWAYYGARRARTGVPT</sequence>
<dbReference type="Pfam" id="PF00730">
    <property type="entry name" value="HhH-GPD"/>
    <property type="match status" value="1"/>
</dbReference>
<dbReference type="EMBL" id="BMCT01000012">
    <property type="protein sequence ID" value="GGF87420.1"/>
    <property type="molecule type" value="Genomic_DNA"/>
</dbReference>
<dbReference type="GO" id="GO:0043916">
    <property type="term" value="F:DNA-7-methylguanine glycosylase activity"/>
    <property type="evidence" value="ECO:0007669"/>
    <property type="project" value="TreeGrafter"/>
</dbReference>
<organism evidence="6 7">
    <name type="scientific">Azorhizobium oxalatiphilum</name>
    <dbReference type="NCBI Taxonomy" id="980631"/>
    <lineage>
        <taxon>Bacteria</taxon>
        <taxon>Pseudomonadati</taxon>
        <taxon>Pseudomonadota</taxon>
        <taxon>Alphaproteobacteria</taxon>
        <taxon>Hyphomicrobiales</taxon>
        <taxon>Xanthobacteraceae</taxon>
        <taxon>Azorhizobium</taxon>
    </lineage>
</organism>
<dbReference type="PANTHER" id="PTHR43003:SF13">
    <property type="entry name" value="DNA-3-METHYLADENINE GLYCOSYLASE 2"/>
    <property type="match status" value="1"/>
</dbReference>
<evidence type="ECO:0000256" key="1">
    <source>
        <dbReference type="ARBA" id="ARBA00000086"/>
    </source>
</evidence>
<dbReference type="GO" id="GO:0008725">
    <property type="term" value="F:DNA-3-methyladenine glycosylase activity"/>
    <property type="evidence" value="ECO:0007669"/>
    <property type="project" value="TreeGrafter"/>
</dbReference>
<dbReference type="GO" id="GO:0032131">
    <property type="term" value="F:alkylated DNA binding"/>
    <property type="evidence" value="ECO:0007669"/>
    <property type="project" value="TreeGrafter"/>
</dbReference>
<keyword evidence="7" id="KW-1185">Reference proteome</keyword>
<feature type="domain" description="HhH-GPD" evidence="5">
    <location>
        <begin position="59"/>
        <end position="212"/>
    </location>
</feature>
<dbReference type="InterPro" id="IPR011257">
    <property type="entry name" value="DNA_glycosylase"/>
</dbReference>
<dbReference type="SUPFAM" id="SSF48150">
    <property type="entry name" value="DNA-glycosylase"/>
    <property type="match status" value="1"/>
</dbReference>
<reference evidence="6" key="2">
    <citation type="submission" date="2020-09" db="EMBL/GenBank/DDBJ databases">
        <authorList>
            <person name="Sun Q."/>
            <person name="Sedlacek I."/>
        </authorList>
    </citation>
    <scope>NUCLEOTIDE SEQUENCE</scope>
    <source>
        <strain evidence="6">CCM 7897</strain>
    </source>
</reference>
<dbReference type="RefSeq" id="WP_188583998.1">
    <property type="nucleotide sequence ID" value="NZ_BMCT01000012.1"/>
</dbReference>
<dbReference type="GO" id="GO:0032993">
    <property type="term" value="C:protein-DNA complex"/>
    <property type="evidence" value="ECO:0007669"/>
    <property type="project" value="TreeGrafter"/>
</dbReference>
<gene>
    <name evidence="6" type="primary">alkA</name>
    <name evidence="6" type="ORF">GCM10007301_54120</name>
</gene>
<evidence type="ECO:0000259" key="5">
    <source>
        <dbReference type="SMART" id="SM00478"/>
    </source>
</evidence>
<name>A0A917CFR0_9HYPH</name>
<keyword evidence="6" id="KW-0326">Glycosidase</keyword>
<comment type="catalytic activity">
    <reaction evidence="1">
        <text>Hydrolysis of alkylated DNA, releasing 3-methyladenine, 3-methylguanine, 7-methylguanine and 7-methyladenine.</text>
        <dbReference type="EC" id="3.2.2.21"/>
    </reaction>
</comment>
<accession>A0A917CFR0</accession>
<reference evidence="6" key="1">
    <citation type="journal article" date="2014" name="Int. J. Syst. Evol. Microbiol.">
        <title>Complete genome sequence of Corynebacterium casei LMG S-19264T (=DSM 44701T), isolated from a smear-ripened cheese.</title>
        <authorList>
            <consortium name="US DOE Joint Genome Institute (JGI-PGF)"/>
            <person name="Walter F."/>
            <person name="Albersmeier A."/>
            <person name="Kalinowski J."/>
            <person name="Ruckert C."/>
        </authorList>
    </citation>
    <scope>NUCLEOTIDE SEQUENCE</scope>
    <source>
        <strain evidence="6">CCM 7897</strain>
    </source>
</reference>
<dbReference type="InterPro" id="IPR003265">
    <property type="entry name" value="HhH-GPD_domain"/>
</dbReference>
<keyword evidence="4" id="KW-0234">DNA repair</keyword>
<dbReference type="GO" id="GO:0005737">
    <property type="term" value="C:cytoplasm"/>
    <property type="evidence" value="ECO:0007669"/>
    <property type="project" value="TreeGrafter"/>
</dbReference>
<dbReference type="GO" id="GO:0006307">
    <property type="term" value="P:DNA alkylation repair"/>
    <property type="evidence" value="ECO:0007669"/>
    <property type="project" value="TreeGrafter"/>
</dbReference>
<dbReference type="InterPro" id="IPR051912">
    <property type="entry name" value="Alkylbase_DNA_Glycosylase/TA"/>
</dbReference>